<dbReference type="Proteomes" id="UP001432062">
    <property type="component" value="Chromosome"/>
</dbReference>
<evidence type="ECO:0000313" key="7">
    <source>
        <dbReference type="Proteomes" id="UP001432062"/>
    </source>
</evidence>
<evidence type="ECO:0000256" key="4">
    <source>
        <dbReference type="SAM" id="MobiDB-lite"/>
    </source>
</evidence>
<dbReference type="PANTHER" id="PTHR30349">
    <property type="entry name" value="PHAGE INTEGRASE-RELATED"/>
    <property type="match status" value="1"/>
</dbReference>
<evidence type="ECO:0000256" key="1">
    <source>
        <dbReference type="ARBA" id="ARBA00008857"/>
    </source>
</evidence>
<keyword evidence="7" id="KW-1185">Reference proteome</keyword>
<dbReference type="PANTHER" id="PTHR30349:SF41">
    <property type="entry name" value="INTEGRASE_RECOMBINASE PROTEIN MJ0367-RELATED"/>
    <property type="match status" value="1"/>
</dbReference>
<name>A0ABZ1YPK6_9NOCA</name>
<protein>
    <submittedName>
        <fullName evidence="6">Site-specific integrase</fullName>
    </submittedName>
</protein>
<organism evidence="6 7">
    <name type="scientific">Nocardia vinacea</name>
    <dbReference type="NCBI Taxonomy" id="96468"/>
    <lineage>
        <taxon>Bacteria</taxon>
        <taxon>Bacillati</taxon>
        <taxon>Actinomycetota</taxon>
        <taxon>Actinomycetes</taxon>
        <taxon>Mycobacteriales</taxon>
        <taxon>Nocardiaceae</taxon>
        <taxon>Nocardia</taxon>
    </lineage>
</organism>
<evidence type="ECO:0000313" key="6">
    <source>
        <dbReference type="EMBL" id="WUV44926.1"/>
    </source>
</evidence>
<reference evidence="6" key="1">
    <citation type="submission" date="2022-10" db="EMBL/GenBank/DDBJ databases">
        <title>The complete genomes of actinobacterial strains from the NBC collection.</title>
        <authorList>
            <person name="Joergensen T.S."/>
            <person name="Alvarez Arevalo M."/>
            <person name="Sterndorff E.B."/>
            <person name="Faurdal D."/>
            <person name="Vuksanovic O."/>
            <person name="Mourched A.-S."/>
            <person name="Charusanti P."/>
            <person name="Shaw S."/>
            <person name="Blin K."/>
            <person name="Weber T."/>
        </authorList>
    </citation>
    <scope>NUCLEOTIDE SEQUENCE</scope>
    <source>
        <strain evidence="6">NBC_01482</strain>
    </source>
</reference>
<dbReference type="SUPFAM" id="SSF56349">
    <property type="entry name" value="DNA breaking-rejoining enzymes"/>
    <property type="match status" value="1"/>
</dbReference>
<gene>
    <name evidence="6" type="ORF">OG563_38250</name>
</gene>
<evidence type="ECO:0000256" key="2">
    <source>
        <dbReference type="ARBA" id="ARBA00023125"/>
    </source>
</evidence>
<dbReference type="InterPro" id="IPR002104">
    <property type="entry name" value="Integrase_catalytic"/>
</dbReference>
<keyword evidence="3" id="KW-0233">DNA recombination</keyword>
<sequence>MSTTNDHEVARLFLDRLGIRPEELLRATTPGSKVPTFAEYVPRVAQAVSPGARRAYLPYWRRLSARWPDRALDEPTALELQELIEQTRRTAVVRRNNRGGRSAAEHMVSALRCLYRNAARDGYISPATNPTTDMDMPTRLPSTRRALSTRQLTQINHVAATTGDDPELDTLMLRLHLETACRTGSALGLRKEDLDPDQCLIRLFGKGETLHWQPVSPTLMARLIEHSERNPDPSQQLLRYRHGRPITRRRYDHLWNRIGRHLPWVATQQITTHWLRHTTLTWVERNFGYAIARAYAAHATPSGHEGTTLTYVRASIEEVASALAALTGEPHPLAPPHDDDTPTPAVSQIL</sequence>
<dbReference type="EMBL" id="CP109441">
    <property type="protein sequence ID" value="WUV44926.1"/>
    <property type="molecule type" value="Genomic_DNA"/>
</dbReference>
<dbReference type="InterPro" id="IPR011010">
    <property type="entry name" value="DNA_brk_join_enz"/>
</dbReference>
<dbReference type="InterPro" id="IPR013762">
    <property type="entry name" value="Integrase-like_cat_sf"/>
</dbReference>
<feature type="region of interest" description="Disordered" evidence="4">
    <location>
        <begin position="328"/>
        <end position="350"/>
    </location>
</feature>
<feature type="domain" description="Tyr recombinase" evidence="5">
    <location>
        <begin position="142"/>
        <end position="324"/>
    </location>
</feature>
<accession>A0ABZ1YPK6</accession>
<comment type="similarity">
    <text evidence="1">Belongs to the 'phage' integrase family.</text>
</comment>
<dbReference type="Gene3D" id="1.10.443.10">
    <property type="entry name" value="Intergrase catalytic core"/>
    <property type="match status" value="1"/>
</dbReference>
<proteinExistence type="inferred from homology"/>
<evidence type="ECO:0000259" key="5">
    <source>
        <dbReference type="PROSITE" id="PS51898"/>
    </source>
</evidence>
<dbReference type="PROSITE" id="PS51898">
    <property type="entry name" value="TYR_RECOMBINASE"/>
    <property type="match status" value="1"/>
</dbReference>
<dbReference type="RefSeq" id="WP_329408161.1">
    <property type="nucleotide sequence ID" value="NZ_CP109441.1"/>
</dbReference>
<dbReference type="Pfam" id="PF00589">
    <property type="entry name" value="Phage_integrase"/>
    <property type="match status" value="1"/>
</dbReference>
<evidence type="ECO:0000256" key="3">
    <source>
        <dbReference type="ARBA" id="ARBA00023172"/>
    </source>
</evidence>
<dbReference type="CDD" id="cd00397">
    <property type="entry name" value="DNA_BRE_C"/>
    <property type="match status" value="1"/>
</dbReference>
<keyword evidence="2" id="KW-0238">DNA-binding</keyword>
<dbReference type="InterPro" id="IPR050090">
    <property type="entry name" value="Tyrosine_recombinase_XerCD"/>
</dbReference>